<accession>A0A1X6X801</accession>
<reference evidence="2 3" key="1">
    <citation type="submission" date="2017-02" db="EMBL/GenBank/DDBJ databases">
        <authorList>
            <person name="Peterson S.W."/>
        </authorList>
    </citation>
    <scope>NUCLEOTIDE SEQUENCE [LARGE SCALE GENOMIC DNA]</scope>
    <source>
        <strain evidence="2 3">CIP104813</strain>
    </source>
</reference>
<dbReference type="AlphaFoldDB" id="A0A1X6X801"/>
<dbReference type="EMBL" id="FWFG01000109">
    <property type="protein sequence ID" value="SLM95371.1"/>
    <property type="molecule type" value="Genomic_DNA"/>
</dbReference>
<name>A0A1X6X801_9MICO</name>
<feature type="transmembrane region" description="Helical" evidence="1">
    <location>
        <begin position="57"/>
        <end position="78"/>
    </location>
</feature>
<sequence>MTDWLFMLGLLGVGLTVTFGFLHRFGALAGAAMMLLMWLASFPIAPNPFVDYHLVDLFLLLALAAIGADRFLGLGGLWRRLVRGNPVLI</sequence>
<keyword evidence="1" id="KW-0812">Transmembrane</keyword>
<gene>
    <name evidence="2" type="ORF">FM110_12690</name>
</gene>
<organism evidence="2 3">
    <name type="scientific">Brachybacterium nesterenkovii</name>
    <dbReference type="NCBI Taxonomy" id="47847"/>
    <lineage>
        <taxon>Bacteria</taxon>
        <taxon>Bacillati</taxon>
        <taxon>Actinomycetota</taxon>
        <taxon>Actinomycetes</taxon>
        <taxon>Micrococcales</taxon>
        <taxon>Dermabacteraceae</taxon>
        <taxon>Brachybacterium</taxon>
    </lineage>
</organism>
<dbReference type="Proteomes" id="UP000195981">
    <property type="component" value="Unassembled WGS sequence"/>
</dbReference>
<keyword evidence="1" id="KW-0472">Membrane</keyword>
<protein>
    <submittedName>
        <fullName evidence="2">Putative integral membrane protein SCJ12.13c</fullName>
    </submittedName>
</protein>
<proteinExistence type="predicted"/>
<feature type="transmembrane region" description="Helical" evidence="1">
    <location>
        <begin position="6"/>
        <end position="22"/>
    </location>
</feature>
<dbReference type="RefSeq" id="WP_200810249.1">
    <property type="nucleotide sequence ID" value="NZ_FWFG01000109.1"/>
</dbReference>
<evidence type="ECO:0000313" key="3">
    <source>
        <dbReference type="Proteomes" id="UP000195981"/>
    </source>
</evidence>
<keyword evidence="3" id="KW-1185">Reference proteome</keyword>
<evidence type="ECO:0000256" key="1">
    <source>
        <dbReference type="SAM" id="Phobius"/>
    </source>
</evidence>
<evidence type="ECO:0000313" key="2">
    <source>
        <dbReference type="EMBL" id="SLM95371.1"/>
    </source>
</evidence>
<keyword evidence="1" id="KW-1133">Transmembrane helix</keyword>
<feature type="transmembrane region" description="Helical" evidence="1">
    <location>
        <begin position="27"/>
        <end position="45"/>
    </location>
</feature>